<evidence type="ECO:0000313" key="2">
    <source>
        <dbReference type="EMBL" id="GAA3651692.1"/>
    </source>
</evidence>
<organism evidence="2 3">
    <name type="scientific">Microbacterium marinilacus</name>
    <dbReference type="NCBI Taxonomy" id="415209"/>
    <lineage>
        <taxon>Bacteria</taxon>
        <taxon>Bacillati</taxon>
        <taxon>Actinomycetota</taxon>
        <taxon>Actinomycetes</taxon>
        <taxon>Micrococcales</taxon>
        <taxon>Microbacteriaceae</taxon>
        <taxon>Microbacterium</taxon>
    </lineage>
</organism>
<reference evidence="3" key="1">
    <citation type="journal article" date="2019" name="Int. J. Syst. Evol. Microbiol.">
        <title>The Global Catalogue of Microorganisms (GCM) 10K type strain sequencing project: providing services to taxonomists for standard genome sequencing and annotation.</title>
        <authorList>
            <consortium name="The Broad Institute Genomics Platform"/>
            <consortium name="The Broad Institute Genome Sequencing Center for Infectious Disease"/>
            <person name="Wu L."/>
            <person name="Ma J."/>
        </authorList>
    </citation>
    <scope>NUCLEOTIDE SEQUENCE [LARGE SCALE GENOMIC DNA]</scope>
    <source>
        <strain evidence="3">JCM 16546</strain>
    </source>
</reference>
<dbReference type="PANTHER" id="PTHR31435:SF10">
    <property type="entry name" value="BSR4717 PROTEIN"/>
    <property type="match status" value="1"/>
</dbReference>
<evidence type="ECO:0000259" key="1">
    <source>
        <dbReference type="PROSITE" id="PS51729"/>
    </source>
</evidence>
<dbReference type="PROSITE" id="PS51729">
    <property type="entry name" value="GNAT_YJDJ"/>
    <property type="match status" value="1"/>
</dbReference>
<dbReference type="InterPro" id="IPR045057">
    <property type="entry name" value="Gcn5-rel_NAT"/>
</dbReference>
<sequence>MADSDVLADVTDDPARDRYEARLVRPGHVPELVGVLAYQDAPDGARVLLHTVVGEEHGGHGVGAALAAHAVADARRRGVRVVPVCTFVQGWLARHPEHADIVA</sequence>
<dbReference type="Pfam" id="PF14542">
    <property type="entry name" value="Acetyltransf_CG"/>
    <property type="match status" value="1"/>
</dbReference>
<feature type="domain" description="N-acetyltransferase" evidence="1">
    <location>
        <begin position="11"/>
        <end position="103"/>
    </location>
</feature>
<gene>
    <name evidence="2" type="ORF">GCM10022202_09310</name>
</gene>
<accession>A0ABP7B779</accession>
<keyword evidence="3" id="KW-1185">Reference proteome</keyword>
<dbReference type="SUPFAM" id="SSF55729">
    <property type="entry name" value="Acyl-CoA N-acyltransferases (Nat)"/>
    <property type="match status" value="1"/>
</dbReference>
<dbReference type="PANTHER" id="PTHR31435">
    <property type="entry name" value="PROTEIN NATD1"/>
    <property type="match status" value="1"/>
</dbReference>
<dbReference type="InterPro" id="IPR031165">
    <property type="entry name" value="GNAT_YJDJ"/>
</dbReference>
<evidence type="ECO:0000313" key="3">
    <source>
        <dbReference type="Proteomes" id="UP001410795"/>
    </source>
</evidence>
<proteinExistence type="predicted"/>
<protein>
    <recommendedName>
        <fullName evidence="1">N-acetyltransferase domain-containing protein</fullName>
    </recommendedName>
</protein>
<comment type="caution">
    <text evidence="2">The sequence shown here is derived from an EMBL/GenBank/DDBJ whole genome shotgun (WGS) entry which is preliminary data.</text>
</comment>
<dbReference type="InterPro" id="IPR016181">
    <property type="entry name" value="Acyl_CoA_acyltransferase"/>
</dbReference>
<dbReference type="RefSeq" id="WP_221855637.1">
    <property type="nucleotide sequence ID" value="NZ_BAAAYV010000005.1"/>
</dbReference>
<dbReference type="Proteomes" id="UP001410795">
    <property type="component" value="Unassembled WGS sequence"/>
</dbReference>
<dbReference type="Gene3D" id="3.40.630.30">
    <property type="match status" value="1"/>
</dbReference>
<dbReference type="EMBL" id="BAAAYV010000005">
    <property type="protein sequence ID" value="GAA3651692.1"/>
    <property type="molecule type" value="Genomic_DNA"/>
</dbReference>
<name>A0ABP7B779_9MICO</name>